<dbReference type="PANTHER" id="PTHR34180">
    <property type="entry name" value="PEPTIDASE C45"/>
    <property type="match status" value="1"/>
</dbReference>
<evidence type="ECO:0000313" key="2">
    <source>
        <dbReference type="EMBL" id="OIW31233.1"/>
    </source>
</evidence>
<name>A0A1J7JD11_9PEZI</name>
<organism evidence="2 3">
    <name type="scientific">Coniochaeta ligniaria NRRL 30616</name>
    <dbReference type="NCBI Taxonomy" id="1408157"/>
    <lineage>
        <taxon>Eukaryota</taxon>
        <taxon>Fungi</taxon>
        <taxon>Dikarya</taxon>
        <taxon>Ascomycota</taxon>
        <taxon>Pezizomycotina</taxon>
        <taxon>Sordariomycetes</taxon>
        <taxon>Sordariomycetidae</taxon>
        <taxon>Coniochaetales</taxon>
        <taxon>Coniochaetaceae</taxon>
        <taxon>Coniochaeta</taxon>
    </lineage>
</organism>
<keyword evidence="2" id="KW-0808">Transferase</keyword>
<dbReference type="InterPro" id="IPR005079">
    <property type="entry name" value="Peptidase_C45_hydrolase"/>
</dbReference>
<dbReference type="GO" id="GO:0016746">
    <property type="term" value="F:acyltransferase activity"/>
    <property type="evidence" value="ECO:0007669"/>
    <property type="project" value="UniProtKB-KW"/>
</dbReference>
<evidence type="ECO:0000259" key="1">
    <source>
        <dbReference type="Pfam" id="PF03417"/>
    </source>
</evidence>
<dbReference type="OrthoDB" id="189997at2759"/>
<protein>
    <submittedName>
        <fullName evidence="2">Isopenicillin-N N-acyltransferase</fullName>
    </submittedName>
</protein>
<sequence>MLSVECQGSPYELGRQHGSTAKDQVHGSIAFYKRLFHNSAQLDWSQVRREAVKFLPYIKQPAWTPLMEEMEGIAAGAEVDFEDILALNVRTEIAYGMFSDGCTSIAWKAQGTSFLAQNWDWDIEQSPNLIALRIVPSPPSHLPRIHMITEAGIIGKIGLNSAGVGVTLNAIKARGVDFAQLPCHLALRTALNSSSCTEAVARLTKVGVASACHITIADATTGGIGLECSHKDIVPIAMSDAGVCTHTNHFLEEHAPGVVDSHLVEDSPTRLERIRTLVAQEGTDAAPNFERIERYLQDEEGYPYSIYRARASDSTFETLFGICMDLTEKKATVAIGVPVEKGKQKLELRP</sequence>
<dbReference type="EMBL" id="KV875096">
    <property type="protein sequence ID" value="OIW31233.1"/>
    <property type="molecule type" value="Genomic_DNA"/>
</dbReference>
<gene>
    <name evidence="2" type="ORF">CONLIGDRAFT_595483</name>
</gene>
<accession>A0A1J7JD11</accession>
<dbReference type="Gene3D" id="3.60.60.10">
    <property type="entry name" value="Penicillin V Acylase, Chain A"/>
    <property type="match status" value="1"/>
</dbReference>
<dbReference type="STRING" id="1408157.A0A1J7JD11"/>
<dbReference type="InterPro" id="IPR047794">
    <property type="entry name" value="C45_proenzyme-like"/>
</dbReference>
<dbReference type="PANTHER" id="PTHR34180:SF1">
    <property type="entry name" value="BETA-ALANYL-DOPAMINE_CARCININE HYDROLASE"/>
    <property type="match status" value="1"/>
</dbReference>
<reference evidence="2 3" key="1">
    <citation type="submission" date="2016-10" db="EMBL/GenBank/DDBJ databases">
        <title>Draft genome sequence of Coniochaeta ligniaria NRRL30616, a lignocellulolytic fungus for bioabatement of inhibitors in plant biomass hydrolysates.</title>
        <authorList>
            <consortium name="DOE Joint Genome Institute"/>
            <person name="Jimenez D.J."/>
            <person name="Hector R.E."/>
            <person name="Riley R."/>
            <person name="Sun H."/>
            <person name="Grigoriev I.V."/>
            <person name="Van Elsas J.D."/>
            <person name="Nichols N.N."/>
        </authorList>
    </citation>
    <scope>NUCLEOTIDE SEQUENCE [LARGE SCALE GENOMIC DNA]</scope>
    <source>
        <strain evidence="2 3">NRRL 30616</strain>
    </source>
</reference>
<keyword evidence="3" id="KW-1185">Reference proteome</keyword>
<dbReference type="Gene3D" id="1.10.10.2120">
    <property type="match status" value="1"/>
</dbReference>
<keyword evidence="2" id="KW-0012">Acyltransferase</keyword>
<dbReference type="InParanoid" id="A0A1J7JD11"/>
<dbReference type="Pfam" id="PF03417">
    <property type="entry name" value="AAT"/>
    <property type="match status" value="1"/>
</dbReference>
<evidence type="ECO:0000313" key="3">
    <source>
        <dbReference type="Proteomes" id="UP000182658"/>
    </source>
</evidence>
<feature type="domain" description="Peptidase C45 hydrolase" evidence="1">
    <location>
        <begin position="107"/>
        <end position="337"/>
    </location>
</feature>
<dbReference type="NCBIfam" id="NF040521">
    <property type="entry name" value="C45_proenzyme"/>
    <property type="match status" value="1"/>
</dbReference>
<proteinExistence type="predicted"/>
<dbReference type="Proteomes" id="UP000182658">
    <property type="component" value="Unassembled WGS sequence"/>
</dbReference>
<dbReference type="InterPro" id="IPR047801">
    <property type="entry name" value="Peptidase_C45"/>
</dbReference>
<dbReference type="AlphaFoldDB" id="A0A1J7JD11"/>